<keyword evidence="11" id="KW-1185">Reference proteome</keyword>
<organism evidence="10 11">
    <name type="scientific">Fictibacillus phosphorivorans</name>
    <dbReference type="NCBI Taxonomy" id="1221500"/>
    <lineage>
        <taxon>Bacteria</taxon>
        <taxon>Bacillati</taxon>
        <taxon>Bacillota</taxon>
        <taxon>Bacilli</taxon>
        <taxon>Bacillales</taxon>
        <taxon>Fictibacillaceae</taxon>
        <taxon>Fictibacillus</taxon>
    </lineage>
</organism>
<dbReference type="GO" id="GO:0006012">
    <property type="term" value="P:galactose metabolic process"/>
    <property type="evidence" value="ECO:0007669"/>
    <property type="project" value="UniProtKB-UniPathway"/>
</dbReference>
<accession>A0A163PET5</accession>
<dbReference type="GO" id="GO:0005829">
    <property type="term" value="C:cytosol"/>
    <property type="evidence" value="ECO:0007669"/>
    <property type="project" value="TreeGrafter"/>
</dbReference>
<keyword evidence="6 8" id="KW-0520">NAD</keyword>
<protein>
    <recommendedName>
        <fullName evidence="5 8">UDP-glucose 4-epimerase</fullName>
        <ecNumber evidence="4 8">5.1.3.2</ecNumber>
    </recommendedName>
</protein>
<comment type="subunit">
    <text evidence="8">Homodimer.</text>
</comment>
<dbReference type="UniPathway" id="UPA00214"/>
<dbReference type="NCBIfam" id="NF007956">
    <property type="entry name" value="PRK10675.1"/>
    <property type="match status" value="1"/>
</dbReference>
<dbReference type="Gene3D" id="3.40.50.720">
    <property type="entry name" value="NAD(P)-binding Rossmann-like Domain"/>
    <property type="match status" value="1"/>
</dbReference>
<dbReference type="OrthoDB" id="9801785at2"/>
<keyword evidence="7 8" id="KW-0413">Isomerase</keyword>
<dbReference type="PANTHER" id="PTHR43725">
    <property type="entry name" value="UDP-GLUCOSE 4-EPIMERASE"/>
    <property type="match status" value="1"/>
</dbReference>
<evidence type="ECO:0000256" key="4">
    <source>
        <dbReference type="ARBA" id="ARBA00013189"/>
    </source>
</evidence>
<dbReference type="Proteomes" id="UP000076567">
    <property type="component" value="Unassembled WGS sequence"/>
</dbReference>
<feature type="domain" description="NAD(P)-binding" evidence="9">
    <location>
        <begin position="4"/>
        <end position="323"/>
    </location>
</feature>
<dbReference type="NCBIfam" id="TIGR01179">
    <property type="entry name" value="galE"/>
    <property type="match status" value="1"/>
</dbReference>
<name>A0A163PET5_9BACL</name>
<gene>
    <name evidence="10" type="ORF">AWM68_15485</name>
</gene>
<evidence type="ECO:0000313" key="11">
    <source>
        <dbReference type="Proteomes" id="UP000076567"/>
    </source>
</evidence>
<dbReference type="CDD" id="cd05247">
    <property type="entry name" value="UDP_G4E_1_SDR_e"/>
    <property type="match status" value="1"/>
</dbReference>
<dbReference type="SUPFAM" id="SSF51735">
    <property type="entry name" value="NAD(P)-binding Rossmann-fold domains"/>
    <property type="match status" value="1"/>
</dbReference>
<evidence type="ECO:0000256" key="7">
    <source>
        <dbReference type="ARBA" id="ARBA00023235"/>
    </source>
</evidence>
<evidence type="ECO:0000256" key="6">
    <source>
        <dbReference type="ARBA" id="ARBA00023027"/>
    </source>
</evidence>
<evidence type="ECO:0000256" key="8">
    <source>
        <dbReference type="RuleBase" id="RU366046"/>
    </source>
</evidence>
<proteinExistence type="inferred from homology"/>
<evidence type="ECO:0000256" key="3">
    <source>
        <dbReference type="ARBA" id="ARBA00007637"/>
    </source>
</evidence>
<evidence type="ECO:0000259" key="9">
    <source>
        <dbReference type="Pfam" id="PF16363"/>
    </source>
</evidence>
<reference evidence="11" key="1">
    <citation type="submission" date="2016-01" db="EMBL/GenBank/DDBJ databases">
        <title>Draft genome of Chromobacterium sp. F49.</title>
        <authorList>
            <person name="Hong K.W."/>
        </authorList>
    </citation>
    <scope>NUCLEOTIDE SEQUENCE [LARGE SCALE GENOMIC DNA]</scope>
    <source>
        <strain evidence="11">P7IIIA</strain>
    </source>
</reference>
<dbReference type="PRINTS" id="PR01713">
    <property type="entry name" value="NUCEPIMERASE"/>
</dbReference>
<dbReference type="InterPro" id="IPR005886">
    <property type="entry name" value="UDP_G4E"/>
</dbReference>
<dbReference type="EC" id="5.1.3.2" evidence="4 8"/>
<comment type="pathway">
    <text evidence="8">Carbohydrate metabolism; galactose metabolism.</text>
</comment>
<comment type="catalytic activity">
    <reaction evidence="1 8">
        <text>UDP-alpha-D-glucose = UDP-alpha-D-galactose</text>
        <dbReference type="Rhea" id="RHEA:22168"/>
        <dbReference type="ChEBI" id="CHEBI:58885"/>
        <dbReference type="ChEBI" id="CHEBI:66914"/>
        <dbReference type="EC" id="5.1.3.2"/>
    </reaction>
</comment>
<evidence type="ECO:0000313" key="10">
    <source>
        <dbReference type="EMBL" id="KZE63416.1"/>
    </source>
</evidence>
<sequence length="336" mass="37458">MAILVTGGAGFIGSHTCVELLYNDYDLVVLDKLSNSKLDTVHRIKEITGKDFIFEQIDLIEKKKLERIFTEQKIDAVVHLAGLKAVGESVWMPLKYYRNNVSGTIILCEVMQKYGVKKLVVSSSATVYGTAEKMPISEDTPLGVTNPYGRTKLMVEEVLRDLYVSDKSWSIALLRYFNPVGAHESGLIGENPNGIPSNLAPYITQVAIGKLKEVNIYGNDYPTKDGTGVRDYIHITDLAKGHLKALAKVIGSSGIEAYNLGTGKGYSVLEMIKAFERASGQKIPYNIVNRRPGDIAVSYADPTKAKRELGWEAEKDLNEMCRDAWKWQWNKINDLY</sequence>
<dbReference type="RefSeq" id="WP_066245958.1">
    <property type="nucleotide sequence ID" value="NZ_LRFC01000039.1"/>
</dbReference>
<dbReference type="PANTHER" id="PTHR43725:SF47">
    <property type="entry name" value="UDP-GLUCOSE 4-EPIMERASE"/>
    <property type="match status" value="1"/>
</dbReference>
<dbReference type="AlphaFoldDB" id="A0A163PET5"/>
<comment type="caution">
    <text evidence="10">The sequence shown here is derived from an EMBL/GenBank/DDBJ whole genome shotgun (WGS) entry which is preliminary data.</text>
</comment>
<evidence type="ECO:0000256" key="2">
    <source>
        <dbReference type="ARBA" id="ARBA00001911"/>
    </source>
</evidence>
<dbReference type="Gene3D" id="3.90.25.10">
    <property type="entry name" value="UDP-galactose 4-epimerase, domain 1"/>
    <property type="match status" value="1"/>
</dbReference>
<dbReference type="InterPro" id="IPR016040">
    <property type="entry name" value="NAD(P)-bd_dom"/>
</dbReference>
<keyword evidence="8" id="KW-0119">Carbohydrate metabolism</keyword>
<evidence type="ECO:0000256" key="1">
    <source>
        <dbReference type="ARBA" id="ARBA00000083"/>
    </source>
</evidence>
<dbReference type="EMBL" id="LRFC01000039">
    <property type="protein sequence ID" value="KZE63416.1"/>
    <property type="molecule type" value="Genomic_DNA"/>
</dbReference>
<comment type="similarity">
    <text evidence="3 8">Belongs to the NAD(P)-dependent epimerase/dehydratase family.</text>
</comment>
<dbReference type="Pfam" id="PF16363">
    <property type="entry name" value="GDP_Man_Dehyd"/>
    <property type="match status" value="1"/>
</dbReference>
<dbReference type="GO" id="GO:0003978">
    <property type="term" value="F:UDP-glucose 4-epimerase activity"/>
    <property type="evidence" value="ECO:0007669"/>
    <property type="project" value="UniProtKB-UniRule"/>
</dbReference>
<comment type="cofactor">
    <cofactor evidence="2 8">
        <name>NAD(+)</name>
        <dbReference type="ChEBI" id="CHEBI:57540"/>
    </cofactor>
</comment>
<evidence type="ECO:0000256" key="5">
    <source>
        <dbReference type="ARBA" id="ARBA00018569"/>
    </source>
</evidence>
<dbReference type="InterPro" id="IPR036291">
    <property type="entry name" value="NAD(P)-bd_dom_sf"/>
</dbReference>